<evidence type="ECO:0000259" key="4">
    <source>
        <dbReference type="PROSITE" id="PS50072"/>
    </source>
</evidence>
<dbReference type="PROSITE" id="PS50072">
    <property type="entry name" value="CSA_PPIASE_2"/>
    <property type="match status" value="1"/>
</dbReference>
<dbReference type="SUPFAM" id="SSF50891">
    <property type="entry name" value="Cyclophilin-like"/>
    <property type="match status" value="1"/>
</dbReference>
<dbReference type="EC" id="5.2.1.8" evidence="2"/>
<dbReference type="PANTHER" id="PTHR45625">
    <property type="entry name" value="PEPTIDYL-PROLYL CIS-TRANS ISOMERASE-RELATED"/>
    <property type="match status" value="1"/>
</dbReference>
<evidence type="ECO:0000313" key="6">
    <source>
        <dbReference type="Proteomes" id="UP000752647"/>
    </source>
</evidence>
<dbReference type="InterPro" id="IPR029000">
    <property type="entry name" value="Cyclophilin-like_dom_sf"/>
</dbReference>
<keyword evidence="2 5" id="KW-0413">Isomerase</keyword>
<keyword evidence="3" id="KW-1133">Transmembrane helix</keyword>
<comment type="similarity">
    <text evidence="2">Belongs to the cyclophilin-type PPIase family.</text>
</comment>
<evidence type="ECO:0000256" key="3">
    <source>
        <dbReference type="SAM" id="Phobius"/>
    </source>
</evidence>
<evidence type="ECO:0000313" key="5">
    <source>
        <dbReference type="EMBL" id="MBZ5963145.1"/>
    </source>
</evidence>
<keyword evidence="3" id="KW-0472">Membrane</keyword>
<gene>
    <name evidence="5" type="ORF">KIJ12_08330</name>
</gene>
<dbReference type="GO" id="GO:0003755">
    <property type="term" value="F:peptidyl-prolyl cis-trans isomerase activity"/>
    <property type="evidence" value="ECO:0007669"/>
    <property type="project" value="UniProtKB-UniRule"/>
</dbReference>
<comment type="caution">
    <text evidence="5">The sequence shown here is derived from an EMBL/GenBank/DDBJ whole genome shotgun (WGS) entry which is preliminary data.</text>
</comment>
<dbReference type="CDD" id="cd00317">
    <property type="entry name" value="cyclophilin"/>
    <property type="match status" value="1"/>
</dbReference>
<keyword evidence="2" id="KW-0697">Rotamase</keyword>
<dbReference type="RefSeq" id="WP_090090546.1">
    <property type="nucleotide sequence ID" value="NZ_CBCPIF010000001.1"/>
</dbReference>
<dbReference type="AlphaFoldDB" id="A0A9Q3SY78"/>
<evidence type="ECO:0000256" key="1">
    <source>
        <dbReference type="ARBA" id="ARBA00002388"/>
    </source>
</evidence>
<comment type="catalytic activity">
    <reaction evidence="2">
        <text>[protein]-peptidylproline (omega=180) = [protein]-peptidylproline (omega=0)</text>
        <dbReference type="Rhea" id="RHEA:16237"/>
        <dbReference type="Rhea" id="RHEA-COMP:10747"/>
        <dbReference type="Rhea" id="RHEA-COMP:10748"/>
        <dbReference type="ChEBI" id="CHEBI:83833"/>
        <dbReference type="ChEBI" id="CHEBI:83834"/>
        <dbReference type="EC" id="5.2.1.8"/>
    </reaction>
</comment>
<dbReference type="PANTHER" id="PTHR45625:SF16">
    <property type="entry name" value="PEPTIDYL-PROLYL CIS-TRANS ISOMERASE"/>
    <property type="match status" value="1"/>
</dbReference>
<evidence type="ECO:0000256" key="2">
    <source>
        <dbReference type="RuleBase" id="RU363019"/>
    </source>
</evidence>
<reference evidence="5" key="1">
    <citation type="submission" date="2021-05" db="EMBL/GenBank/DDBJ databases">
        <title>Pangenome of Leuconostoc gelidum warrants species status for Leuconostoc gelidum subsp. gasicomitatum.</title>
        <authorList>
            <person name="Johansson P."/>
            <person name="Sade E."/>
            <person name="Hultman J."/>
            <person name="Auvinen P."/>
            <person name="Bjorkroth J."/>
        </authorList>
    </citation>
    <scope>NUCLEOTIDE SEQUENCE</scope>
    <source>
        <strain evidence="5">A.21.4</strain>
    </source>
</reference>
<organism evidence="5 6">
    <name type="scientific">Leuconostoc gasicomitatum</name>
    <dbReference type="NCBI Taxonomy" id="115778"/>
    <lineage>
        <taxon>Bacteria</taxon>
        <taxon>Bacillati</taxon>
        <taxon>Bacillota</taxon>
        <taxon>Bacilli</taxon>
        <taxon>Lactobacillales</taxon>
        <taxon>Lactobacillaceae</taxon>
        <taxon>Leuconostoc</taxon>
        <taxon>Leuconostoc gelidum group</taxon>
    </lineage>
</organism>
<accession>A0A9Q3SY78</accession>
<dbReference type="Proteomes" id="UP000752647">
    <property type="component" value="Unassembled WGS sequence"/>
</dbReference>
<sequence>MNKEKQYIILAAMGTILLTLIIGILIMTTHQTVDNDETATAASSSTQTKKDPELDKVALPQLDNKVTANESEVKITTTVGEITLKLFNQYAPLAVENFLTHTKNGYYNNTSFHRVIADFMIQGGDPKGNGTGGTSIWHDRNKSIDSGHGFKNEISRSLYNIRGALTMANAGPDTNGSQFFINQNPNEPTKDFNKNNYPSKIVDAYKKGGNPSLDGSYTVFGQVIKGMDVVDKIATAKVKSGGEGSTPVKPIKITQITILKQAN</sequence>
<dbReference type="Pfam" id="PF00160">
    <property type="entry name" value="Pro_isomerase"/>
    <property type="match status" value="1"/>
</dbReference>
<protein>
    <recommendedName>
        <fullName evidence="2">Peptidyl-prolyl cis-trans isomerase</fullName>
        <shortName evidence="2">PPIase</shortName>
        <ecNumber evidence="2">5.2.1.8</ecNumber>
    </recommendedName>
</protein>
<comment type="function">
    <text evidence="1 2">PPIases accelerate the folding of proteins. It catalyzes the cis-trans isomerization of proline imidic peptide bonds in oligopeptides.</text>
</comment>
<dbReference type="InterPro" id="IPR002130">
    <property type="entry name" value="Cyclophilin-type_PPIase_dom"/>
</dbReference>
<dbReference type="PRINTS" id="PR00153">
    <property type="entry name" value="CSAPPISMRASE"/>
</dbReference>
<proteinExistence type="inferred from homology"/>
<dbReference type="Gene3D" id="2.40.100.10">
    <property type="entry name" value="Cyclophilin-like"/>
    <property type="match status" value="1"/>
</dbReference>
<dbReference type="InterPro" id="IPR020892">
    <property type="entry name" value="Cyclophilin-type_PPIase_CS"/>
</dbReference>
<dbReference type="GO" id="GO:0006457">
    <property type="term" value="P:protein folding"/>
    <property type="evidence" value="ECO:0007669"/>
    <property type="project" value="InterPro"/>
</dbReference>
<feature type="transmembrane region" description="Helical" evidence="3">
    <location>
        <begin position="7"/>
        <end position="27"/>
    </location>
</feature>
<keyword evidence="3" id="KW-0812">Transmembrane</keyword>
<dbReference type="PROSITE" id="PS00170">
    <property type="entry name" value="CSA_PPIASE_1"/>
    <property type="match status" value="1"/>
</dbReference>
<name>A0A9Q3SY78_9LACO</name>
<dbReference type="EMBL" id="JAHBFI010000019">
    <property type="protein sequence ID" value="MBZ5963145.1"/>
    <property type="molecule type" value="Genomic_DNA"/>
</dbReference>
<dbReference type="InterPro" id="IPR044666">
    <property type="entry name" value="Cyclophilin_A-like"/>
</dbReference>
<feature type="domain" description="PPIase cyclophilin-type" evidence="4">
    <location>
        <begin position="77"/>
        <end position="258"/>
    </location>
</feature>